<evidence type="ECO:0000256" key="1">
    <source>
        <dbReference type="ARBA" id="ARBA00004886"/>
    </source>
</evidence>
<comment type="subunit">
    <text evidence="2">Monomer. Interacts with PqqE.</text>
</comment>
<proteinExistence type="predicted"/>
<dbReference type="Gene3D" id="1.10.10.1150">
    <property type="entry name" value="Coenzyme PQQ synthesis protein D (PqqD)"/>
    <property type="match status" value="1"/>
</dbReference>
<organism evidence="4 5">
    <name type="scientific">Enhydrobacter aerosaccus</name>
    <dbReference type="NCBI Taxonomy" id="225324"/>
    <lineage>
        <taxon>Bacteria</taxon>
        <taxon>Pseudomonadati</taxon>
        <taxon>Pseudomonadota</taxon>
        <taxon>Alphaproteobacteria</taxon>
        <taxon>Hyphomicrobiales</taxon>
        <taxon>Enhydrobacter</taxon>
    </lineage>
</organism>
<dbReference type="UniPathway" id="UPA00539"/>
<dbReference type="OrthoDB" id="7995890at2"/>
<comment type="pathway">
    <text evidence="1">Cofactor biosynthesis; pyrroloquinoline quinone biosynthesis.</text>
</comment>
<name>A0A1T4NV38_9HYPH</name>
<evidence type="ECO:0000313" key="4">
    <source>
        <dbReference type="EMBL" id="SJZ83114.1"/>
    </source>
</evidence>
<dbReference type="InterPro" id="IPR022479">
    <property type="entry name" value="PqqD_bac"/>
</dbReference>
<dbReference type="Proteomes" id="UP000190092">
    <property type="component" value="Unassembled WGS sequence"/>
</dbReference>
<evidence type="ECO:0000256" key="2">
    <source>
        <dbReference type="ARBA" id="ARBA00011741"/>
    </source>
</evidence>
<protein>
    <submittedName>
        <fullName evidence="4">Pyrroloquinoline quinone biosynthesis protein D</fullName>
    </submittedName>
</protein>
<keyword evidence="3" id="KW-0884">PQQ biosynthesis</keyword>
<reference evidence="5" key="1">
    <citation type="submission" date="2017-02" db="EMBL/GenBank/DDBJ databases">
        <authorList>
            <person name="Varghese N."/>
            <person name="Submissions S."/>
        </authorList>
    </citation>
    <scope>NUCLEOTIDE SEQUENCE [LARGE SCALE GENOMIC DNA]</scope>
    <source>
        <strain evidence="5">ATCC 27094</strain>
    </source>
</reference>
<dbReference type="RefSeq" id="WP_085934149.1">
    <property type="nucleotide sequence ID" value="NZ_FUWJ01000002.1"/>
</dbReference>
<dbReference type="GO" id="GO:0018189">
    <property type="term" value="P:pyrroloquinoline quinone biosynthetic process"/>
    <property type="evidence" value="ECO:0007669"/>
    <property type="project" value="UniProtKB-UniPathway"/>
</dbReference>
<dbReference type="GO" id="GO:0048038">
    <property type="term" value="F:quinone binding"/>
    <property type="evidence" value="ECO:0007669"/>
    <property type="project" value="InterPro"/>
</dbReference>
<accession>A0A1T4NV38</accession>
<gene>
    <name evidence="4" type="ORF">SAMN02745126_02471</name>
</gene>
<evidence type="ECO:0000256" key="3">
    <source>
        <dbReference type="ARBA" id="ARBA00022905"/>
    </source>
</evidence>
<keyword evidence="5" id="KW-1185">Reference proteome</keyword>
<dbReference type="STRING" id="225324.SAMN02745126_02471"/>
<sequence>MDRLVVSAASILRLAPHIVFRFDETRQRWIMMAPERLMLPDEQAVEILQLMDGQTGVGTIIDTLAARYSQAPRELIARDVTAMLQDLADKGVLADGVTD</sequence>
<dbReference type="InterPro" id="IPR041881">
    <property type="entry name" value="PqqD_sf"/>
</dbReference>
<evidence type="ECO:0000313" key="5">
    <source>
        <dbReference type="Proteomes" id="UP000190092"/>
    </source>
</evidence>
<dbReference type="Pfam" id="PF05402">
    <property type="entry name" value="PqqD"/>
    <property type="match status" value="1"/>
</dbReference>
<dbReference type="NCBIfam" id="TIGR03859">
    <property type="entry name" value="PQQ_PqqD"/>
    <property type="match status" value="1"/>
</dbReference>
<dbReference type="EMBL" id="FUWJ01000002">
    <property type="protein sequence ID" value="SJZ83114.1"/>
    <property type="molecule type" value="Genomic_DNA"/>
</dbReference>
<dbReference type="AlphaFoldDB" id="A0A1T4NV38"/>
<dbReference type="InterPro" id="IPR008792">
    <property type="entry name" value="PQQD"/>
</dbReference>